<evidence type="ECO:0000313" key="2">
    <source>
        <dbReference type="Proteomes" id="UP001224087"/>
    </source>
</evidence>
<name>A0A6G8MYL5_9VIRU</name>
<dbReference type="Proteomes" id="UP001224087">
    <property type="component" value="Segment"/>
</dbReference>
<sequence length="178" mass="20298">MLNDDDELLLEVAISSGRVDFVNRALLLRLPNLPRNFNLKDHVEESLPPLLKNILLADEELDQNYASILESAVSSFNLNILDFFLALYVDHPSVSYELEDFVEQYRVTRDVLTASSVLQRIKRNISGDGLYILSETGNIDLYLLVAKSRKYDDFVHILSSRLQEGNYLFTQALQGLMS</sequence>
<keyword evidence="2" id="KW-1185">Reference proteome</keyword>
<gene>
    <name evidence="1" type="primary">ck233</name>
</gene>
<reference evidence="1" key="1">
    <citation type="submission" date="2019-12" db="EMBL/GenBank/DDBJ databases">
        <title>The DNA Methylation Landscape of Giant Viruses.</title>
        <authorList>
            <person name="Jeudy S."/>
            <person name="Rigou S."/>
            <person name="Alempic J.-M."/>
            <person name="Claverie J.-M."/>
            <person name="Abergel C."/>
            <person name="Legendre M."/>
        </authorList>
    </citation>
    <scope>NUCLEOTIDE SEQUENCE</scope>
    <source>
        <strain evidence="1">P4</strain>
    </source>
</reference>
<protein>
    <submittedName>
        <fullName evidence="1">Uncharacterized protein</fullName>
    </submittedName>
</protein>
<evidence type="ECO:0000313" key="1">
    <source>
        <dbReference type="EMBL" id="QIN54358.1"/>
    </source>
</evidence>
<organism evidence="1 2">
    <name type="scientific">Cedratvirus kamchatka</name>
    <dbReference type="NCBI Taxonomy" id="2716914"/>
    <lineage>
        <taxon>Viruses</taxon>
        <taxon>Pithoviruses</taxon>
        <taxon>Orthocedratvirinae</taxon>
        <taxon>Alphacedratvirus</taxon>
        <taxon>Alphacedratvirus rossiense</taxon>
    </lineage>
</organism>
<accession>A0A6G8MYL5</accession>
<proteinExistence type="predicted"/>
<dbReference type="EMBL" id="MN873693">
    <property type="protein sequence ID" value="QIN54358.1"/>
    <property type="molecule type" value="Genomic_DNA"/>
</dbReference>